<feature type="domain" description="Fe/B12 periplasmic-binding" evidence="2">
    <location>
        <begin position="45"/>
        <end position="336"/>
    </location>
</feature>
<dbReference type="OrthoDB" id="9775594at2"/>
<evidence type="ECO:0000313" key="3">
    <source>
        <dbReference type="EMBL" id="KAA2214669.1"/>
    </source>
</evidence>
<proteinExistence type="predicted"/>
<dbReference type="PROSITE" id="PS50983">
    <property type="entry name" value="FE_B12_PBP"/>
    <property type="match status" value="1"/>
</dbReference>
<dbReference type="RefSeq" id="WP_149810624.1">
    <property type="nucleotide sequence ID" value="NZ_VUKA01000001.1"/>
</dbReference>
<name>A0A5B2TKE8_9PROT</name>
<dbReference type="InterPro" id="IPR050902">
    <property type="entry name" value="ABC_Transporter_SBP"/>
</dbReference>
<reference evidence="3 4" key="1">
    <citation type="journal article" date="2015" name="Int. J. Syst. Evol. Microbiol.">
        <title>Roseomonas oryzae sp. nov., isolated from paddy rhizosphere soil.</title>
        <authorList>
            <person name="Ramaprasad E.V."/>
            <person name="Sasikala Ch."/>
            <person name="Ramana Ch.V."/>
        </authorList>
    </citation>
    <scope>NUCLEOTIDE SEQUENCE [LARGE SCALE GENOMIC DNA]</scope>
    <source>
        <strain evidence="3 4">KCTC 42542</strain>
    </source>
</reference>
<gene>
    <name evidence="3" type="ORF">F0Q34_02930</name>
</gene>
<dbReference type="PANTHER" id="PTHR30535:SF34">
    <property type="entry name" value="MOLYBDATE-BINDING PROTEIN MOLA"/>
    <property type="match status" value="1"/>
</dbReference>
<keyword evidence="1" id="KW-0732">Signal</keyword>
<organism evidence="3 4">
    <name type="scientific">Teichococcus oryzae</name>
    <dbReference type="NCBI Taxonomy" id="1608942"/>
    <lineage>
        <taxon>Bacteria</taxon>
        <taxon>Pseudomonadati</taxon>
        <taxon>Pseudomonadota</taxon>
        <taxon>Alphaproteobacteria</taxon>
        <taxon>Acetobacterales</taxon>
        <taxon>Roseomonadaceae</taxon>
        <taxon>Roseomonas</taxon>
    </lineage>
</organism>
<protein>
    <submittedName>
        <fullName evidence="3">ABC transporter substrate-binding protein</fullName>
    </submittedName>
</protein>
<evidence type="ECO:0000313" key="4">
    <source>
        <dbReference type="Proteomes" id="UP000322110"/>
    </source>
</evidence>
<dbReference type="InterPro" id="IPR002491">
    <property type="entry name" value="ABC_transptr_periplasmic_BD"/>
</dbReference>
<dbReference type="EMBL" id="VUKA01000001">
    <property type="protein sequence ID" value="KAA2214669.1"/>
    <property type="molecule type" value="Genomic_DNA"/>
</dbReference>
<keyword evidence="4" id="KW-1185">Reference proteome</keyword>
<dbReference type="AlphaFoldDB" id="A0A5B2TKE8"/>
<evidence type="ECO:0000256" key="1">
    <source>
        <dbReference type="SAM" id="SignalP"/>
    </source>
</evidence>
<dbReference type="Pfam" id="PF01497">
    <property type="entry name" value="Peripla_BP_2"/>
    <property type="match status" value="1"/>
</dbReference>
<comment type="caution">
    <text evidence="3">The sequence shown here is derived from an EMBL/GenBank/DDBJ whole genome shotgun (WGS) entry which is preliminary data.</text>
</comment>
<dbReference type="Proteomes" id="UP000322110">
    <property type="component" value="Unassembled WGS sequence"/>
</dbReference>
<feature type="chain" id="PRO_5022886609" evidence="1">
    <location>
        <begin position="24"/>
        <end position="371"/>
    </location>
</feature>
<sequence>MKRRGLLQALVAPALVAPHLARAAAPVGLTDILGRRVSLARPARRIILLQARHILAVALLHPDPVSLLVGWGDDLRRMNPPDYAAVRARFPQAEAIPVIGRGLATGFLIESIMQSRPDLVVFSRALLRLLGDGMADQLAAFGIPSVVIDFFEDPMANTRPSMAVLGQALGAPERAAQFDSFYAGQLDAISARLQGLPTARPKVLIHAHAGGTPCCASPGQGAFNTMIRFAGGHNIGADLLPGATGDLSLEHVITQDPRIYVATGGPYAGRGGISLGAGVTAEGALREFADVIRRDHLESLSAIRQGRAHAIWHGFNDTPAHVLMLQALARWFHPERCGDLDPAATMAALNDRFLSIPMQGTHWVDLPAGAL</sequence>
<dbReference type="Gene3D" id="3.40.50.1980">
    <property type="entry name" value="Nitrogenase molybdenum iron protein domain"/>
    <property type="match status" value="2"/>
</dbReference>
<feature type="signal peptide" evidence="1">
    <location>
        <begin position="1"/>
        <end position="23"/>
    </location>
</feature>
<dbReference type="PANTHER" id="PTHR30535">
    <property type="entry name" value="VITAMIN B12-BINDING PROTEIN"/>
    <property type="match status" value="1"/>
</dbReference>
<evidence type="ECO:0000259" key="2">
    <source>
        <dbReference type="PROSITE" id="PS50983"/>
    </source>
</evidence>
<dbReference type="SUPFAM" id="SSF53807">
    <property type="entry name" value="Helical backbone' metal receptor"/>
    <property type="match status" value="1"/>
</dbReference>
<accession>A0A5B2TKE8</accession>